<comment type="caution">
    <text evidence="13">The sequence shown here is derived from an EMBL/GenBank/DDBJ whole genome shotgun (WGS) entry which is preliminary data.</text>
</comment>
<reference evidence="13 14" key="1">
    <citation type="submission" date="2020-06" db="EMBL/GenBank/DDBJ databases">
        <title>Schlegella sp. ID0723 isolated from air conditioner.</title>
        <authorList>
            <person name="Kim D.Y."/>
            <person name="Kim D.-U."/>
        </authorList>
    </citation>
    <scope>NUCLEOTIDE SEQUENCE [LARGE SCALE GENOMIC DNA]</scope>
    <source>
        <strain evidence="13 14">ID0723</strain>
    </source>
</reference>
<keyword evidence="4" id="KW-0488">Methylation</keyword>
<dbReference type="GO" id="GO:0015628">
    <property type="term" value="P:protein secretion by the type II secretion system"/>
    <property type="evidence" value="ECO:0007669"/>
    <property type="project" value="InterPro"/>
</dbReference>
<evidence type="ECO:0000256" key="3">
    <source>
        <dbReference type="ARBA" id="ARBA00022475"/>
    </source>
</evidence>
<evidence type="ECO:0000259" key="12">
    <source>
        <dbReference type="Pfam" id="PF12019"/>
    </source>
</evidence>
<evidence type="ECO:0000256" key="2">
    <source>
        <dbReference type="ARBA" id="ARBA00021549"/>
    </source>
</evidence>
<keyword evidence="6 11" id="KW-0812">Transmembrane</keyword>
<dbReference type="Pfam" id="PF07963">
    <property type="entry name" value="N_methyl"/>
    <property type="match status" value="1"/>
</dbReference>
<name>A0A7Y6NQ08_9BURK</name>
<keyword evidence="7 11" id="KW-1133">Transmembrane helix</keyword>
<feature type="domain" description="General secretion pathway GspH" evidence="12">
    <location>
        <begin position="54"/>
        <end position="166"/>
    </location>
</feature>
<organism evidence="13 14">
    <name type="scientific">Piscinibacter koreensis</name>
    <dbReference type="NCBI Taxonomy" id="2742824"/>
    <lineage>
        <taxon>Bacteria</taxon>
        <taxon>Pseudomonadati</taxon>
        <taxon>Pseudomonadota</taxon>
        <taxon>Betaproteobacteria</taxon>
        <taxon>Burkholderiales</taxon>
        <taxon>Sphaerotilaceae</taxon>
        <taxon>Piscinibacter</taxon>
    </lineage>
</organism>
<dbReference type="AlphaFoldDB" id="A0A7Y6NQ08"/>
<dbReference type="GO" id="GO:0015627">
    <property type="term" value="C:type II protein secretion system complex"/>
    <property type="evidence" value="ECO:0007669"/>
    <property type="project" value="InterPro"/>
</dbReference>
<evidence type="ECO:0000313" key="13">
    <source>
        <dbReference type="EMBL" id="NUZ07223.1"/>
    </source>
</evidence>
<evidence type="ECO:0000256" key="9">
    <source>
        <dbReference type="ARBA" id="ARBA00025772"/>
    </source>
</evidence>
<dbReference type="InterPro" id="IPR012902">
    <property type="entry name" value="N_methyl_site"/>
</dbReference>
<evidence type="ECO:0000256" key="7">
    <source>
        <dbReference type="ARBA" id="ARBA00022989"/>
    </source>
</evidence>
<dbReference type="RefSeq" id="WP_176070076.1">
    <property type="nucleotide sequence ID" value="NZ_JABWMJ010000007.1"/>
</dbReference>
<dbReference type="Pfam" id="PF12019">
    <property type="entry name" value="GspH"/>
    <property type="match status" value="1"/>
</dbReference>
<keyword evidence="14" id="KW-1185">Reference proteome</keyword>
<accession>A0A7Y6NQ08</accession>
<dbReference type="PROSITE" id="PS00409">
    <property type="entry name" value="PROKAR_NTER_METHYL"/>
    <property type="match status" value="1"/>
</dbReference>
<evidence type="ECO:0000313" key="14">
    <source>
        <dbReference type="Proteomes" id="UP000529637"/>
    </source>
</evidence>
<evidence type="ECO:0000256" key="4">
    <source>
        <dbReference type="ARBA" id="ARBA00022481"/>
    </source>
</evidence>
<evidence type="ECO:0000256" key="8">
    <source>
        <dbReference type="ARBA" id="ARBA00023136"/>
    </source>
</evidence>
<dbReference type="InterPro" id="IPR045584">
    <property type="entry name" value="Pilin-like"/>
</dbReference>
<dbReference type="Proteomes" id="UP000529637">
    <property type="component" value="Unassembled WGS sequence"/>
</dbReference>
<feature type="transmembrane region" description="Helical" evidence="11">
    <location>
        <begin position="21"/>
        <end position="42"/>
    </location>
</feature>
<proteinExistence type="inferred from homology"/>
<keyword evidence="5" id="KW-0997">Cell inner membrane</keyword>
<dbReference type="Gene3D" id="3.55.40.10">
    <property type="entry name" value="minor pseudopilin epsh domain"/>
    <property type="match status" value="1"/>
</dbReference>
<evidence type="ECO:0000256" key="6">
    <source>
        <dbReference type="ARBA" id="ARBA00022692"/>
    </source>
</evidence>
<evidence type="ECO:0000256" key="1">
    <source>
        <dbReference type="ARBA" id="ARBA00004377"/>
    </source>
</evidence>
<evidence type="ECO:0000256" key="5">
    <source>
        <dbReference type="ARBA" id="ARBA00022519"/>
    </source>
</evidence>
<keyword evidence="8 11" id="KW-0472">Membrane</keyword>
<sequence length="185" mass="19116">MAHANAIRPAGARRAARGFTLIEAAIVLAVAMVIAFAVAPTFQEMIDTRRLVGAADQLASDLQHVRSAAVARNQTLRVSFHTSAAFSCYVVHTGGIDDCTCAATGAAVCNADVRALKTIALPAGRIGIAANVASIAFDPVHGTSTPTGTLRVTDARGRAIHHVVNIMGRVRSCTPLGAVAGYRAC</sequence>
<comment type="similarity">
    <text evidence="9">Belongs to the GSP H family.</text>
</comment>
<dbReference type="SUPFAM" id="SSF54523">
    <property type="entry name" value="Pili subunits"/>
    <property type="match status" value="1"/>
</dbReference>
<gene>
    <name evidence="13" type="ORF">HQN59_15785</name>
</gene>
<evidence type="ECO:0000256" key="11">
    <source>
        <dbReference type="SAM" id="Phobius"/>
    </source>
</evidence>
<comment type="subcellular location">
    <subcellularLocation>
        <location evidence="1">Cell inner membrane</location>
        <topology evidence="1">Single-pass membrane protein</topology>
    </subcellularLocation>
</comment>
<evidence type="ECO:0000256" key="10">
    <source>
        <dbReference type="ARBA" id="ARBA00030775"/>
    </source>
</evidence>
<keyword evidence="3" id="KW-1003">Cell membrane</keyword>
<protein>
    <recommendedName>
        <fullName evidence="2">Type II secretion system protein H</fullName>
    </recommendedName>
    <alternativeName>
        <fullName evidence="10">General secretion pathway protein H</fullName>
    </alternativeName>
</protein>
<dbReference type="GO" id="GO:0005886">
    <property type="term" value="C:plasma membrane"/>
    <property type="evidence" value="ECO:0007669"/>
    <property type="project" value="UniProtKB-SubCell"/>
</dbReference>
<dbReference type="InterPro" id="IPR022346">
    <property type="entry name" value="T2SS_GspH"/>
</dbReference>
<dbReference type="EMBL" id="JABWMJ010000007">
    <property type="protein sequence ID" value="NUZ07223.1"/>
    <property type="molecule type" value="Genomic_DNA"/>
</dbReference>